<sequence>MLSALEGSQALARAVGLCRPGVVAAYPITPQTHIVENISKLVADGQLQCELVSVESEFSAASVALGAAAAGTRAYTASSSQGILLMGEVLYNISGLRVPMVLTCANRALGAPLNIWNDQQDSMAVRDAGWIQLYCADNQEAVDTTIQAFRIAERTEVPVMVCVDGFVLTHTLEPIDLPTQEQVDHFLPPYRFDRALDSRNPLSLGTCVDPLFFTESRHSQHQALLQSMQEIVAADCDYAEIIGRSCGGLLSVVGPTNAEIAILAMGSVCSTLQESMQIFPQQMPVKLIKLRAYRPLPVIALREALKEVRDLIVLERAVAPGSGGIVGMEVRSLATTMDPPPRIHNYAVGLGGRDVPIEIYPRLIEAVACVTEPVWFEIFDVELEKLPMEDR</sequence>
<proteinExistence type="predicted"/>
<name>A0A484H6D8_9ZZZZ</name>
<dbReference type="CDD" id="cd07034">
    <property type="entry name" value="TPP_PYR_PFOR_IOR-alpha_like"/>
    <property type="match status" value="1"/>
</dbReference>
<dbReference type="FunFam" id="3.40.50.970:FF:000012">
    <property type="entry name" value="Pyruvate:ferredoxin (Flavodoxin) oxidoreductase"/>
    <property type="match status" value="1"/>
</dbReference>
<dbReference type="Gene3D" id="3.40.50.920">
    <property type="match status" value="1"/>
</dbReference>
<dbReference type="AlphaFoldDB" id="A0A484H6D8"/>
<dbReference type="Gene3D" id="3.40.50.970">
    <property type="match status" value="1"/>
</dbReference>
<dbReference type="EC" id="1.2.7.1" evidence="4"/>
<dbReference type="InterPro" id="IPR029061">
    <property type="entry name" value="THDP-binding"/>
</dbReference>
<dbReference type="Pfam" id="PF01855">
    <property type="entry name" value="POR_N"/>
    <property type="match status" value="1"/>
</dbReference>
<dbReference type="SUPFAM" id="SSF52922">
    <property type="entry name" value="TK C-terminal domain-like"/>
    <property type="match status" value="1"/>
</dbReference>
<reference evidence="4" key="1">
    <citation type="submission" date="2018-10" db="EMBL/GenBank/DDBJ databases">
        <authorList>
            <person name="Gruber-Vodicka H."/>
            <person name="Jaeckle O."/>
        </authorList>
    </citation>
    <scope>NUCLEOTIDE SEQUENCE</scope>
</reference>
<gene>
    <name evidence="4" type="ORF">RIEGSTA812A_PEG_388</name>
</gene>
<dbReference type="InterPro" id="IPR009014">
    <property type="entry name" value="Transketo_C/PFOR_II"/>
</dbReference>
<dbReference type="Pfam" id="PF17147">
    <property type="entry name" value="PFOR_II"/>
    <property type="match status" value="1"/>
</dbReference>
<dbReference type="PANTHER" id="PTHR32154">
    <property type="entry name" value="PYRUVATE-FLAVODOXIN OXIDOREDUCTASE-RELATED"/>
    <property type="match status" value="1"/>
</dbReference>
<keyword evidence="1 4" id="KW-0560">Oxidoreductase</keyword>
<protein>
    <submittedName>
        <fullName evidence="4">Pyruvate:ferredoxin oxidoreductase, alpha subunit</fullName>
        <ecNumber evidence="4">1.2.7.1</ecNumber>
    </submittedName>
</protein>
<evidence type="ECO:0000313" key="4">
    <source>
        <dbReference type="EMBL" id="VBB68915.1"/>
    </source>
</evidence>
<dbReference type="GO" id="GO:0006979">
    <property type="term" value="P:response to oxidative stress"/>
    <property type="evidence" value="ECO:0007669"/>
    <property type="project" value="TreeGrafter"/>
</dbReference>
<feature type="domain" description="Pyruvate flavodoxin/ferredoxin oxidoreductase pyrimidine binding" evidence="2">
    <location>
        <begin position="18"/>
        <end position="225"/>
    </location>
</feature>
<organism evidence="4">
    <name type="scientific">invertebrate metagenome</name>
    <dbReference type="NCBI Taxonomy" id="1711999"/>
    <lineage>
        <taxon>unclassified sequences</taxon>
        <taxon>metagenomes</taxon>
        <taxon>organismal metagenomes</taxon>
    </lineage>
</organism>
<evidence type="ECO:0000259" key="3">
    <source>
        <dbReference type="Pfam" id="PF17147"/>
    </source>
</evidence>
<dbReference type="InterPro" id="IPR002880">
    <property type="entry name" value="Pyrv_Fd/Flavodoxin_OxRdtase_N"/>
</dbReference>
<accession>A0A484H6D8</accession>
<dbReference type="InterPro" id="IPR033412">
    <property type="entry name" value="PFOR_II"/>
</dbReference>
<dbReference type="PANTHER" id="PTHR32154:SF0">
    <property type="entry name" value="PYRUVATE-FLAVODOXIN OXIDOREDUCTASE-RELATED"/>
    <property type="match status" value="1"/>
</dbReference>
<evidence type="ECO:0000256" key="1">
    <source>
        <dbReference type="ARBA" id="ARBA00023002"/>
    </source>
</evidence>
<feature type="domain" description="Pyruvate:ferredoxin oxidoreductase core" evidence="3">
    <location>
        <begin position="258"/>
        <end position="357"/>
    </location>
</feature>
<dbReference type="InterPro" id="IPR050722">
    <property type="entry name" value="Pyruvate:ferred/Flavod_OxRd"/>
</dbReference>
<dbReference type="EMBL" id="LR026963">
    <property type="protein sequence ID" value="VBB68915.1"/>
    <property type="molecule type" value="Genomic_DNA"/>
</dbReference>
<evidence type="ECO:0000259" key="2">
    <source>
        <dbReference type="Pfam" id="PF01855"/>
    </source>
</evidence>
<dbReference type="GO" id="GO:0019164">
    <property type="term" value="F:pyruvate synthase activity"/>
    <property type="evidence" value="ECO:0007669"/>
    <property type="project" value="UniProtKB-EC"/>
</dbReference>
<keyword evidence="4" id="KW-0670">Pyruvate</keyword>
<dbReference type="SUPFAM" id="SSF52518">
    <property type="entry name" value="Thiamin diphosphate-binding fold (THDP-binding)"/>
    <property type="match status" value="1"/>
</dbReference>